<evidence type="ECO:0000256" key="1">
    <source>
        <dbReference type="ARBA" id="ARBA00022884"/>
    </source>
</evidence>
<evidence type="ECO:0000313" key="6">
    <source>
        <dbReference type="Proteomes" id="UP000014500"/>
    </source>
</evidence>
<dbReference type="eggNOG" id="KOG0118">
    <property type="taxonomic scope" value="Eukaryota"/>
</dbReference>
<proteinExistence type="predicted"/>
<feature type="compositionally biased region" description="Basic residues" evidence="3">
    <location>
        <begin position="114"/>
        <end position="140"/>
    </location>
</feature>
<dbReference type="Proteomes" id="UP000014500">
    <property type="component" value="Unassembled WGS sequence"/>
</dbReference>
<evidence type="ECO:0000313" key="5">
    <source>
        <dbReference type="EnsemblMetazoa" id="SMAR006545-PA"/>
    </source>
</evidence>
<accession>T1IZ73</accession>
<dbReference type="SUPFAM" id="SSF54928">
    <property type="entry name" value="RNA-binding domain, RBD"/>
    <property type="match status" value="1"/>
</dbReference>
<evidence type="ECO:0000256" key="3">
    <source>
        <dbReference type="SAM" id="MobiDB-lite"/>
    </source>
</evidence>
<reference evidence="5" key="2">
    <citation type="submission" date="2015-02" db="UniProtKB">
        <authorList>
            <consortium name="EnsemblMetazoa"/>
        </authorList>
    </citation>
    <scope>IDENTIFICATION</scope>
</reference>
<evidence type="ECO:0000256" key="2">
    <source>
        <dbReference type="PROSITE-ProRule" id="PRU00176"/>
    </source>
</evidence>
<dbReference type="InterPro" id="IPR000504">
    <property type="entry name" value="RRM_dom"/>
</dbReference>
<dbReference type="OMA" id="LDKARFC"/>
<feature type="compositionally biased region" description="Basic and acidic residues" evidence="3">
    <location>
        <begin position="86"/>
        <end position="98"/>
    </location>
</feature>
<dbReference type="EnsemblMetazoa" id="SMAR006545-RA">
    <property type="protein sequence ID" value="SMAR006545-PA"/>
    <property type="gene ID" value="SMAR006545"/>
</dbReference>
<dbReference type="Gene3D" id="3.30.70.330">
    <property type="match status" value="1"/>
</dbReference>
<dbReference type="GO" id="GO:0003723">
    <property type="term" value="F:RNA binding"/>
    <property type="evidence" value="ECO:0007669"/>
    <property type="project" value="UniProtKB-UniRule"/>
</dbReference>
<feature type="domain" description="RRM" evidence="4">
    <location>
        <begin position="1"/>
        <end position="87"/>
    </location>
</feature>
<protein>
    <recommendedName>
        <fullName evidence="4">RRM domain-containing protein</fullName>
    </recommendedName>
</protein>
<dbReference type="InterPro" id="IPR012677">
    <property type="entry name" value="Nucleotide-bd_a/b_plait_sf"/>
</dbReference>
<keyword evidence="1 2" id="KW-0694">RNA-binding</keyword>
<feature type="region of interest" description="Disordered" evidence="3">
    <location>
        <begin position="86"/>
        <end position="201"/>
    </location>
</feature>
<keyword evidence="6" id="KW-1185">Reference proteome</keyword>
<dbReference type="InterPro" id="IPR050441">
    <property type="entry name" value="RBM"/>
</dbReference>
<evidence type="ECO:0000259" key="4">
    <source>
        <dbReference type="PROSITE" id="PS50102"/>
    </source>
</evidence>
<dbReference type="EMBL" id="AFFK01020413">
    <property type="status" value="NOT_ANNOTATED_CDS"/>
    <property type="molecule type" value="Genomic_DNA"/>
</dbReference>
<sequence length="201" mass="24521">PQIIQYWWEPFDFRPDELRSLFGKYGPITDVYIPVDYYTRRPRGFSYIQYPLLKIIFEDYRDAEDAMHALNRTYFMGRELEIEFAQGERKTPSEMRTKERSRRRSPYHSSRHDDRRRRHSRSRTPRRRSRRSYSRSRSRSRSRDNRRSTTPYRIKMFFRSSRSGSRTRKSRGSRREKSQETTPVRENGGIKDGTSRSRSKE</sequence>
<dbReference type="Pfam" id="PF00076">
    <property type="entry name" value="RRM_1"/>
    <property type="match status" value="1"/>
</dbReference>
<dbReference type="STRING" id="126957.T1IZ73"/>
<dbReference type="AlphaFoldDB" id="T1IZ73"/>
<name>T1IZ73_STRMM</name>
<reference evidence="6" key="1">
    <citation type="submission" date="2011-05" db="EMBL/GenBank/DDBJ databases">
        <authorList>
            <person name="Richards S.R."/>
            <person name="Qu J."/>
            <person name="Jiang H."/>
            <person name="Jhangiani S.N."/>
            <person name="Agravi P."/>
            <person name="Goodspeed R."/>
            <person name="Gross S."/>
            <person name="Mandapat C."/>
            <person name="Jackson L."/>
            <person name="Mathew T."/>
            <person name="Pu L."/>
            <person name="Thornton R."/>
            <person name="Saada N."/>
            <person name="Wilczek-Boney K.B."/>
            <person name="Lee S."/>
            <person name="Kovar C."/>
            <person name="Wu Y."/>
            <person name="Scherer S.E."/>
            <person name="Worley K.C."/>
            <person name="Muzny D.M."/>
            <person name="Gibbs R."/>
        </authorList>
    </citation>
    <scope>NUCLEOTIDE SEQUENCE</scope>
    <source>
        <strain evidence="6">Brora</strain>
    </source>
</reference>
<dbReference type="SMART" id="SM00360">
    <property type="entry name" value="RRM"/>
    <property type="match status" value="1"/>
</dbReference>
<organism evidence="5 6">
    <name type="scientific">Strigamia maritima</name>
    <name type="common">European centipede</name>
    <name type="synonym">Geophilus maritimus</name>
    <dbReference type="NCBI Taxonomy" id="126957"/>
    <lineage>
        <taxon>Eukaryota</taxon>
        <taxon>Metazoa</taxon>
        <taxon>Ecdysozoa</taxon>
        <taxon>Arthropoda</taxon>
        <taxon>Myriapoda</taxon>
        <taxon>Chilopoda</taxon>
        <taxon>Pleurostigmophora</taxon>
        <taxon>Geophilomorpha</taxon>
        <taxon>Linotaeniidae</taxon>
        <taxon>Strigamia</taxon>
    </lineage>
</organism>
<dbReference type="PANTHER" id="PTHR48034">
    <property type="entry name" value="TRANSFORMER-2 SEX-DETERMINING PROTEIN-RELATED"/>
    <property type="match status" value="1"/>
</dbReference>
<dbReference type="PROSITE" id="PS50102">
    <property type="entry name" value="RRM"/>
    <property type="match status" value="1"/>
</dbReference>
<dbReference type="InterPro" id="IPR035979">
    <property type="entry name" value="RBD_domain_sf"/>
</dbReference>
<dbReference type="HOGENOM" id="CLU_012062_10_2_1"/>